<evidence type="ECO:0000256" key="11">
    <source>
        <dbReference type="ARBA" id="ARBA00022842"/>
    </source>
</evidence>
<feature type="transmembrane region" description="Helical" evidence="19">
    <location>
        <begin position="6"/>
        <end position="25"/>
    </location>
</feature>
<evidence type="ECO:0000256" key="5">
    <source>
        <dbReference type="ARBA" id="ARBA00013200"/>
    </source>
</evidence>
<dbReference type="NCBIfam" id="TIGR00317">
    <property type="entry name" value="cobS"/>
    <property type="match status" value="1"/>
</dbReference>
<evidence type="ECO:0000256" key="9">
    <source>
        <dbReference type="ARBA" id="ARBA00022679"/>
    </source>
</evidence>
<keyword evidence="7 19" id="KW-1003">Cell membrane</keyword>
<keyword evidence="8 19" id="KW-0169">Cobalamin biosynthesis</keyword>
<evidence type="ECO:0000256" key="17">
    <source>
        <dbReference type="ARBA" id="ARBA00048623"/>
    </source>
</evidence>
<comment type="catalytic activity">
    <reaction evidence="17 19">
        <text>alpha-ribazole + adenosylcob(III)inamide-GDP = adenosylcob(III)alamin + GMP + H(+)</text>
        <dbReference type="Rhea" id="RHEA:16049"/>
        <dbReference type="ChEBI" id="CHEBI:10329"/>
        <dbReference type="ChEBI" id="CHEBI:15378"/>
        <dbReference type="ChEBI" id="CHEBI:18408"/>
        <dbReference type="ChEBI" id="CHEBI:58115"/>
        <dbReference type="ChEBI" id="CHEBI:60487"/>
        <dbReference type="EC" id="2.7.8.26"/>
    </reaction>
</comment>
<evidence type="ECO:0000256" key="6">
    <source>
        <dbReference type="ARBA" id="ARBA00015850"/>
    </source>
</evidence>
<evidence type="ECO:0000256" key="14">
    <source>
        <dbReference type="ARBA" id="ARBA00025228"/>
    </source>
</evidence>
<evidence type="ECO:0000256" key="10">
    <source>
        <dbReference type="ARBA" id="ARBA00022692"/>
    </source>
</evidence>
<accession>A0A372LUD7</accession>
<dbReference type="Pfam" id="PF02654">
    <property type="entry name" value="CobS"/>
    <property type="match status" value="1"/>
</dbReference>
<evidence type="ECO:0000313" key="21">
    <source>
        <dbReference type="Proteomes" id="UP000264541"/>
    </source>
</evidence>
<feature type="transmembrane region" description="Helical" evidence="19">
    <location>
        <begin position="206"/>
        <end position="223"/>
    </location>
</feature>
<evidence type="ECO:0000256" key="8">
    <source>
        <dbReference type="ARBA" id="ARBA00022573"/>
    </source>
</evidence>
<proteinExistence type="inferred from homology"/>
<dbReference type="GO" id="GO:0009236">
    <property type="term" value="P:cobalamin biosynthetic process"/>
    <property type="evidence" value="ECO:0007669"/>
    <property type="project" value="UniProtKB-UniRule"/>
</dbReference>
<dbReference type="EC" id="2.7.8.26" evidence="5 19"/>
<dbReference type="GO" id="GO:0005886">
    <property type="term" value="C:plasma membrane"/>
    <property type="evidence" value="ECO:0007669"/>
    <property type="project" value="UniProtKB-SubCell"/>
</dbReference>
<keyword evidence="13 19" id="KW-0472">Membrane</keyword>
<name>A0A372LUD7_9BACI</name>
<protein>
    <recommendedName>
        <fullName evidence="6 19">Adenosylcobinamide-GDP ribazoletransferase</fullName>
        <ecNumber evidence="5 19">2.7.8.26</ecNumber>
    </recommendedName>
    <alternativeName>
        <fullName evidence="16 19">Cobalamin synthase</fullName>
    </alternativeName>
    <alternativeName>
        <fullName evidence="15 19">Cobalamin-5'-phosphate synthase</fullName>
    </alternativeName>
</protein>
<keyword evidence="12 19" id="KW-1133">Transmembrane helix</keyword>
<dbReference type="UniPathway" id="UPA00148">
    <property type="reaction ID" value="UER00238"/>
</dbReference>
<evidence type="ECO:0000256" key="7">
    <source>
        <dbReference type="ARBA" id="ARBA00022475"/>
    </source>
</evidence>
<comment type="caution">
    <text evidence="20">The sequence shown here is derived from an EMBL/GenBank/DDBJ whole genome shotgun (WGS) entry which is preliminary data.</text>
</comment>
<reference evidence="20 21" key="1">
    <citation type="submission" date="2018-08" db="EMBL/GenBank/DDBJ databases">
        <title>Bacillus chawlae sp. nov., Bacillus glennii sp. nov., and Bacillus saganii sp. nov. Isolated from the Vehicle Assembly Building at Kennedy Space Center where the Viking Spacecraft were Assembled.</title>
        <authorList>
            <person name="Seuylemezian A."/>
            <person name="Vaishampayan P."/>
        </authorList>
    </citation>
    <scope>NUCLEOTIDE SEQUENCE [LARGE SCALE GENOMIC DNA]</scope>
    <source>
        <strain evidence="20 21">V47-23a</strain>
    </source>
</reference>
<dbReference type="GO" id="GO:0051073">
    <property type="term" value="F:adenosylcobinamide-GDP ribazoletransferase activity"/>
    <property type="evidence" value="ECO:0007669"/>
    <property type="project" value="UniProtKB-UniRule"/>
</dbReference>
<keyword evidence="21" id="KW-1185">Reference proteome</keyword>
<dbReference type="RefSeq" id="WP_117324894.1">
    <property type="nucleotide sequence ID" value="NZ_QVTE01000004.1"/>
</dbReference>
<feature type="transmembrane region" description="Helical" evidence="19">
    <location>
        <begin position="182"/>
        <end position="200"/>
    </location>
</feature>
<sequence length="263" mass="29059">MKLIIAFLINLQFFTVVPVRTSLPLDAAYIKKAVQSFPLLGLLQGAAYAGVLYLLLNGTPFSQLATAFLLWLLTILLTGGLHLDGWMDASDAFFSYRDIEKRLEIMKDPRIGAFGVLSVIVLLSSKFIFIYEIIGNVSAPTYIVIIAIPFLSRQVMGYLLIRAALAKQEGLAYFFQQKAGRTSLIVYMVYTIVFCSAAYLLARGTLLPNLIMLGAALLLALSLKKKVKDWFGGITGDVIGASVEGTELALWMIVWLLHYFVMA</sequence>
<evidence type="ECO:0000313" key="20">
    <source>
        <dbReference type="EMBL" id="RFU71410.1"/>
    </source>
</evidence>
<dbReference type="OrthoDB" id="9794626at2"/>
<keyword evidence="11 19" id="KW-0460">Magnesium</keyword>
<keyword evidence="9 19" id="KW-0808">Transferase</keyword>
<dbReference type="AlphaFoldDB" id="A0A372LUD7"/>
<dbReference type="PANTHER" id="PTHR34148:SF1">
    <property type="entry name" value="ADENOSYLCOBINAMIDE-GDP RIBAZOLETRANSFERASE"/>
    <property type="match status" value="1"/>
</dbReference>
<dbReference type="InterPro" id="IPR003805">
    <property type="entry name" value="CobS"/>
</dbReference>
<gene>
    <name evidence="19 20" type="primary">cobS</name>
    <name evidence="20" type="ORF">D0469_01500</name>
</gene>
<comment type="function">
    <text evidence="14 19">Joins adenosylcobinamide-GDP and alpha-ribazole to generate adenosylcobalamin (Ado-cobalamin). Also synthesizes adenosylcobalamin 5'-phosphate from adenosylcobinamide-GDP and alpha-ribazole 5'-phosphate.</text>
</comment>
<evidence type="ECO:0000256" key="15">
    <source>
        <dbReference type="ARBA" id="ARBA00032605"/>
    </source>
</evidence>
<feature type="transmembrane region" description="Helical" evidence="19">
    <location>
        <begin position="37"/>
        <end position="56"/>
    </location>
</feature>
<organism evidence="20 21">
    <name type="scientific">Peribacillus saganii</name>
    <dbReference type="NCBI Taxonomy" id="2303992"/>
    <lineage>
        <taxon>Bacteria</taxon>
        <taxon>Bacillati</taxon>
        <taxon>Bacillota</taxon>
        <taxon>Bacilli</taxon>
        <taxon>Bacillales</taxon>
        <taxon>Bacillaceae</taxon>
        <taxon>Peribacillus</taxon>
    </lineage>
</organism>
<evidence type="ECO:0000256" key="1">
    <source>
        <dbReference type="ARBA" id="ARBA00001946"/>
    </source>
</evidence>
<evidence type="ECO:0000256" key="19">
    <source>
        <dbReference type="HAMAP-Rule" id="MF_00719"/>
    </source>
</evidence>
<evidence type="ECO:0000256" key="2">
    <source>
        <dbReference type="ARBA" id="ARBA00004651"/>
    </source>
</evidence>
<feature type="transmembrane region" description="Helical" evidence="19">
    <location>
        <begin position="140"/>
        <end position="161"/>
    </location>
</feature>
<evidence type="ECO:0000256" key="12">
    <source>
        <dbReference type="ARBA" id="ARBA00022989"/>
    </source>
</evidence>
<evidence type="ECO:0000256" key="4">
    <source>
        <dbReference type="ARBA" id="ARBA00010561"/>
    </source>
</evidence>
<comment type="subcellular location">
    <subcellularLocation>
        <location evidence="2 19">Cell membrane</location>
        <topology evidence="2 19">Multi-pass membrane protein</topology>
    </subcellularLocation>
</comment>
<evidence type="ECO:0000256" key="18">
    <source>
        <dbReference type="ARBA" id="ARBA00049504"/>
    </source>
</evidence>
<comment type="similarity">
    <text evidence="4 19">Belongs to the CobS family.</text>
</comment>
<dbReference type="GO" id="GO:0008818">
    <property type="term" value="F:cobalamin 5'-phosphate synthase activity"/>
    <property type="evidence" value="ECO:0007669"/>
    <property type="project" value="UniProtKB-UniRule"/>
</dbReference>
<keyword evidence="10 19" id="KW-0812">Transmembrane</keyword>
<comment type="pathway">
    <text evidence="3 19">Cofactor biosynthesis; adenosylcobalamin biosynthesis; adenosylcobalamin from cob(II)yrinate a,c-diamide: step 7/7.</text>
</comment>
<feature type="transmembrane region" description="Helical" evidence="19">
    <location>
        <begin position="111"/>
        <end position="134"/>
    </location>
</feature>
<evidence type="ECO:0000256" key="3">
    <source>
        <dbReference type="ARBA" id="ARBA00004663"/>
    </source>
</evidence>
<dbReference type="EMBL" id="QVTE01000004">
    <property type="protein sequence ID" value="RFU71410.1"/>
    <property type="molecule type" value="Genomic_DNA"/>
</dbReference>
<evidence type="ECO:0000256" key="16">
    <source>
        <dbReference type="ARBA" id="ARBA00032853"/>
    </source>
</evidence>
<dbReference type="HAMAP" id="MF_00719">
    <property type="entry name" value="CobS"/>
    <property type="match status" value="1"/>
</dbReference>
<evidence type="ECO:0000256" key="13">
    <source>
        <dbReference type="ARBA" id="ARBA00023136"/>
    </source>
</evidence>
<comment type="catalytic activity">
    <reaction evidence="18 19">
        <text>alpha-ribazole 5'-phosphate + adenosylcob(III)inamide-GDP = adenosylcob(III)alamin 5'-phosphate + GMP + H(+)</text>
        <dbReference type="Rhea" id="RHEA:23560"/>
        <dbReference type="ChEBI" id="CHEBI:15378"/>
        <dbReference type="ChEBI" id="CHEBI:57918"/>
        <dbReference type="ChEBI" id="CHEBI:58115"/>
        <dbReference type="ChEBI" id="CHEBI:60487"/>
        <dbReference type="ChEBI" id="CHEBI:60493"/>
        <dbReference type="EC" id="2.7.8.26"/>
    </reaction>
</comment>
<dbReference type="PANTHER" id="PTHR34148">
    <property type="entry name" value="ADENOSYLCOBINAMIDE-GDP RIBAZOLETRANSFERASE"/>
    <property type="match status" value="1"/>
</dbReference>
<feature type="transmembrane region" description="Helical" evidence="19">
    <location>
        <begin position="68"/>
        <end position="87"/>
    </location>
</feature>
<comment type="cofactor">
    <cofactor evidence="1 19">
        <name>Mg(2+)</name>
        <dbReference type="ChEBI" id="CHEBI:18420"/>
    </cofactor>
</comment>
<dbReference type="Proteomes" id="UP000264541">
    <property type="component" value="Unassembled WGS sequence"/>
</dbReference>